<evidence type="ECO:0000256" key="1">
    <source>
        <dbReference type="SAM" id="MobiDB-lite"/>
    </source>
</evidence>
<dbReference type="EMBL" id="FNSO01000004">
    <property type="protein sequence ID" value="SEC08468.1"/>
    <property type="molecule type" value="Genomic_DNA"/>
</dbReference>
<evidence type="ECO:0000313" key="4">
    <source>
        <dbReference type="EMBL" id="SEC08468.1"/>
    </source>
</evidence>
<evidence type="ECO:0000256" key="2">
    <source>
        <dbReference type="SAM" id="SignalP"/>
    </source>
</evidence>
<dbReference type="RefSeq" id="WP_244170143.1">
    <property type="nucleotide sequence ID" value="NZ_FNSO01000004.1"/>
</dbReference>
<dbReference type="Proteomes" id="UP000199622">
    <property type="component" value="Unassembled WGS sequence"/>
</dbReference>
<proteinExistence type="predicted"/>
<organism evidence="4 5">
    <name type="scientific">Amycolatopsis tolypomycina</name>
    <dbReference type="NCBI Taxonomy" id="208445"/>
    <lineage>
        <taxon>Bacteria</taxon>
        <taxon>Bacillati</taxon>
        <taxon>Actinomycetota</taxon>
        <taxon>Actinomycetes</taxon>
        <taxon>Pseudonocardiales</taxon>
        <taxon>Pseudonocardiaceae</taxon>
        <taxon>Amycolatopsis</taxon>
    </lineage>
</organism>
<evidence type="ECO:0000313" key="5">
    <source>
        <dbReference type="Proteomes" id="UP000199622"/>
    </source>
</evidence>
<name>A0A1H4PMJ7_9PSEU</name>
<gene>
    <name evidence="4" type="ORF">SAMN04489727_2500</name>
</gene>
<feature type="domain" description="DUF6801" evidence="3">
    <location>
        <begin position="60"/>
        <end position="209"/>
    </location>
</feature>
<feature type="signal peptide" evidence="2">
    <location>
        <begin position="1"/>
        <end position="23"/>
    </location>
</feature>
<sequence length="475" mass="48194">MPRRVRPRSVTVTALAAAGLLSAANGALTGVGSAAPGPAVPPDTQASTSVSVHCPFADPLGPRALTVETTATLPAQAKTGTSATIGAYAVKLSLPRDIALSFLPAGATTGALRGTVQLDLAVHQGDRSDKVPVSLVVAPTPLPETGDVVLTATGTVPEIAINTIGAVTFDVTAPTLTLEAVPAADAPPATTAPPKVACTLDEGQQATLGKIMVLPKVTPGTEQKQPAALGGVKTMDEEPPPNVYTQPLGLVSVISNSTVKKLGATVVSTPSFIVNGFINVNIDTGDSWITGSTAFSPVTVTFLGFGFVPVTATVEFLPVDYQNSRMIAVTGGLYTDEATGLTFMRATVEVKARMSHAEINGVPLDLGPDCMTKDPVQLKVSGPYDPFEPGGKGHVDTREAGGFTLPGFSGCGTGGQDLSPLLEGMSSGPGNQADIYLYNLLGCDTPDPADCPPLTNPPGSGPSAAAAKKAATKPR</sequence>
<feature type="chain" id="PRO_5038588144" description="DUF6801 domain-containing protein" evidence="2">
    <location>
        <begin position="24"/>
        <end position="475"/>
    </location>
</feature>
<evidence type="ECO:0000259" key="3">
    <source>
        <dbReference type="Pfam" id="PF20611"/>
    </source>
</evidence>
<dbReference type="Pfam" id="PF20611">
    <property type="entry name" value="DUF6801"/>
    <property type="match status" value="1"/>
</dbReference>
<reference evidence="5" key="1">
    <citation type="submission" date="2016-10" db="EMBL/GenBank/DDBJ databases">
        <authorList>
            <person name="Varghese N."/>
            <person name="Submissions S."/>
        </authorList>
    </citation>
    <scope>NUCLEOTIDE SEQUENCE [LARGE SCALE GENOMIC DNA]</scope>
    <source>
        <strain evidence="5">DSM 44544</strain>
    </source>
</reference>
<dbReference type="AlphaFoldDB" id="A0A1H4PMJ7"/>
<feature type="region of interest" description="Disordered" evidence="1">
    <location>
        <begin position="447"/>
        <end position="475"/>
    </location>
</feature>
<accession>A0A1H4PMJ7</accession>
<protein>
    <recommendedName>
        <fullName evidence="3">DUF6801 domain-containing protein</fullName>
    </recommendedName>
</protein>
<feature type="compositionally biased region" description="Pro residues" evidence="1">
    <location>
        <begin position="449"/>
        <end position="460"/>
    </location>
</feature>
<dbReference type="InterPro" id="IPR046542">
    <property type="entry name" value="DUF6801"/>
</dbReference>
<dbReference type="STRING" id="208445.SAMN04489727_2500"/>
<keyword evidence="5" id="KW-1185">Reference proteome</keyword>
<keyword evidence="2" id="KW-0732">Signal</keyword>